<protein>
    <submittedName>
        <fullName evidence="2">Uncharacterized protein</fullName>
    </submittedName>
</protein>
<feature type="compositionally biased region" description="Polar residues" evidence="1">
    <location>
        <begin position="1"/>
        <end position="10"/>
    </location>
</feature>
<evidence type="ECO:0000313" key="2">
    <source>
        <dbReference type="EMBL" id="KZP22647.1"/>
    </source>
</evidence>
<dbReference type="AlphaFoldDB" id="A0A166L767"/>
<proteinExistence type="predicted"/>
<accession>A0A166L767</accession>
<dbReference type="Proteomes" id="UP000076532">
    <property type="component" value="Unassembled WGS sequence"/>
</dbReference>
<evidence type="ECO:0000313" key="3">
    <source>
        <dbReference type="Proteomes" id="UP000076532"/>
    </source>
</evidence>
<sequence length="74" mass="7815">MFHLHSTTLACQHHAKQRARQSLDHSLSAKLPGPVPVCSRSVPSDSSTPARVSSGARSPAPVEDDPSAASDQTR</sequence>
<feature type="region of interest" description="Disordered" evidence="1">
    <location>
        <begin position="1"/>
        <end position="74"/>
    </location>
</feature>
<organism evidence="2 3">
    <name type="scientific">Athelia psychrophila</name>
    <dbReference type="NCBI Taxonomy" id="1759441"/>
    <lineage>
        <taxon>Eukaryota</taxon>
        <taxon>Fungi</taxon>
        <taxon>Dikarya</taxon>
        <taxon>Basidiomycota</taxon>
        <taxon>Agaricomycotina</taxon>
        <taxon>Agaricomycetes</taxon>
        <taxon>Agaricomycetidae</taxon>
        <taxon>Atheliales</taxon>
        <taxon>Atheliaceae</taxon>
        <taxon>Athelia</taxon>
    </lineage>
</organism>
<feature type="compositionally biased region" description="Polar residues" evidence="1">
    <location>
        <begin position="41"/>
        <end position="51"/>
    </location>
</feature>
<reference evidence="2 3" key="1">
    <citation type="journal article" date="2016" name="Mol. Biol. Evol.">
        <title>Comparative Genomics of Early-Diverging Mushroom-Forming Fungi Provides Insights into the Origins of Lignocellulose Decay Capabilities.</title>
        <authorList>
            <person name="Nagy L.G."/>
            <person name="Riley R."/>
            <person name="Tritt A."/>
            <person name="Adam C."/>
            <person name="Daum C."/>
            <person name="Floudas D."/>
            <person name="Sun H."/>
            <person name="Yadav J.S."/>
            <person name="Pangilinan J."/>
            <person name="Larsson K.H."/>
            <person name="Matsuura K."/>
            <person name="Barry K."/>
            <person name="Labutti K."/>
            <person name="Kuo R."/>
            <person name="Ohm R.A."/>
            <person name="Bhattacharya S.S."/>
            <person name="Shirouzu T."/>
            <person name="Yoshinaga Y."/>
            <person name="Martin F.M."/>
            <person name="Grigoriev I.V."/>
            <person name="Hibbett D.S."/>
        </authorList>
    </citation>
    <scope>NUCLEOTIDE SEQUENCE [LARGE SCALE GENOMIC DNA]</scope>
    <source>
        <strain evidence="2 3">CBS 109695</strain>
    </source>
</reference>
<dbReference type="EMBL" id="KV417538">
    <property type="protein sequence ID" value="KZP22647.1"/>
    <property type="molecule type" value="Genomic_DNA"/>
</dbReference>
<evidence type="ECO:0000256" key="1">
    <source>
        <dbReference type="SAM" id="MobiDB-lite"/>
    </source>
</evidence>
<gene>
    <name evidence="2" type="ORF">FIBSPDRAFT_859411</name>
</gene>
<keyword evidence="3" id="KW-1185">Reference proteome</keyword>
<name>A0A166L767_9AGAM</name>